<dbReference type="AlphaFoldDB" id="A0A367UIE1"/>
<protein>
    <recommendedName>
        <fullName evidence="3">HTH cro/C1-type domain-containing protein</fullName>
    </recommendedName>
</protein>
<sequence length="87" mass="9808">MPDDVSKLINERIHHLDYTNAFVGMKLGLQSGNMVSMLRRGQAKLPLERVQEVAKLLEVCPVALMKLCLQTYQPWVLQVLNGDRTGS</sequence>
<dbReference type="EMBL" id="JPWA01000001">
    <property type="protein sequence ID" value="RCK07791.1"/>
    <property type="molecule type" value="Genomic_DNA"/>
</dbReference>
<dbReference type="Proteomes" id="UP000252419">
    <property type="component" value="Unassembled WGS sequence"/>
</dbReference>
<keyword evidence="2" id="KW-1185">Reference proteome</keyword>
<proteinExistence type="predicted"/>
<reference evidence="1 2" key="1">
    <citation type="submission" date="2014-07" db="EMBL/GenBank/DDBJ databases">
        <title>Draft genome sequence of Thalassospira xianhensis P-4 (MCCC 1A02616).</title>
        <authorList>
            <person name="Lai Q."/>
            <person name="Shao Z."/>
        </authorList>
    </citation>
    <scope>NUCLEOTIDE SEQUENCE [LARGE SCALE GENOMIC DNA]</scope>
    <source>
        <strain evidence="1 2">MCCC 1A02616</strain>
    </source>
</reference>
<gene>
    <name evidence="1" type="ORF">TH5_01735</name>
</gene>
<evidence type="ECO:0000313" key="1">
    <source>
        <dbReference type="EMBL" id="RCK07791.1"/>
    </source>
</evidence>
<organism evidence="1 2">
    <name type="scientific">Thalassospira xianhensis MCCC 1A02616</name>
    <dbReference type="NCBI Taxonomy" id="1177929"/>
    <lineage>
        <taxon>Bacteria</taxon>
        <taxon>Pseudomonadati</taxon>
        <taxon>Pseudomonadota</taxon>
        <taxon>Alphaproteobacteria</taxon>
        <taxon>Rhodospirillales</taxon>
        <taxon>Thalassospiraceae</taxon>
        <taxon>Thalassospira</taxon>
    </lineage>
</organism>
<name>A0A367UIE1_9PROT</name>
<evidence type="ECO:0000313" key="2">
    <source>
        <dbReference type="Proteomes" id="UP000252419"/>
    </source>
</evidence>
<comment type="caution">
    <text evidence="1">The sequence shown here is derived from an EMBL/GenBank/DDBJ whole genome shotgun (WGS) entry which is preliminary data.</text>
</comment>
<accession>A0A367UIE1</accession>
<dbReference type="RefSeq" id="WP_114120393.1">
    <property type="nucleotide sequence ID" value="NZ_JPWA01000001.1"/>
</dbReference>
<evidence type="ECO:0008006" key="3">
    <source>
        <dbReference type="Google" id="ProtNLM"/>
    </source>
</evidence>